<dbReference type="STRING" id="152331.FAM21731_02198"/>
<dbReference type="RefSeq" id="WP_056939065.1">
    <property type="nucleotide sequence ID" value="NZ_JAHVCE010000013.1"/>
</dbReference>
<dbReference type="Proteomes" id="UP000193009">
    <property type="component" value="Unassembled WGS sequence"/>
</dbReference>
<reference evidence="1 2" key="1">
    <citation type="journal article" date="2017" name="Front. Microbiol.">
        <title>The Histidine Decarboxylase Gene Cluster of Lactobacillus parabuchneri Was Gained by Horizontal Gene Transfer and Is Mobile within the Species.</title>
        <authorList>
            <person name="Wuthrich D."/>
            <person name="Berthoud H."/>
            <person name="Wechsler D."/>
            <person name="Eugster E."/>
            <person name="Irmler S."/>
            <person name="Bruggmann R."/>
        </authorList>
    </citation>
    <scope>NUCLEOTIDE SEQUENCE [LARGE SCALE GENOMIC DNA]</scope>
    <source>
        <strain evidence="1 2">FAM23169</strain>
    </source>
</reference>
<dbReference type="OrthoDB" id="2329885at2"/>
<dbReference type="AlphaFoldDB" id="A0A1X1FCR6"/>
<gene>
    <name evidence="1" type="ORF">FAM23169_02121</name>
</gene>
<keyword evidence="2" id="KW-1185">Reference proteome</keyword>
<accession>A0A1X1FCR6</accession>
<comment type="caution">
    <text evidence="1">The sequence shown here is derived from an EMBL/GenBank/DDBJ whole genome shotgun (WGS) entry which is preliminary data.</text>
</comment>
<proteinExistence type="predicted"/>
<evidence type="ECO:0000313" key="1">
    <source>
        <dbReference type="EMBL" id="ORN26221.1"/>
    </source>
</evidence>
<sequence length="145" mass="15669">MANANSSQTGVMGTYDAADVTSVVDGNVLFGFQSGDFVTWEWDNDKTSADGDSYGTFVLSKNNKNSGSVTFNLNQESPCNKVFADLANTNGEFAIDVRSDNEHVYGAHASVVRVPSGQNGDAAQVRSWQVKVLNLEYERLDSMPS</sequence>
<dbReference type="InterPro" id="IPR021695">
    <property type="entry name" value="Phage_KPP10_Orf10"/>
</dbReference>
<name>A0A1X1FCR6_9LACO</name>
<organism evidence="1 2">
    <name type="scientific">Lentilactobacillus parabuchneri</name>
    <dbReference type="NCBI Taxonomy" id="152331"/>
    <lineage>
        <taxon>Bacteria</taxon>
        <taxon>Bacillati</taxon>
        <taxon>Bacillota</taxon>
        <taxon>Bacilli</taxon>
        <taxon>Lactobacillales</taxon>
        <taxon>Lactobacillaceae</taxon>
        <taxon>Lentilactobacillus</taxon>
    </lineage>
</organism>
<dbReference type="EMBL" id="MSBD01000048">
    <property type="protein sequence ID" value="ORN26221.1"/>
    <property type="molecule type" value="Genomic_DNA"/>
</dbReference>
<protein>
    <submittedName>
        <fullName evidence="1">Uncharacterized protein</fullName>
    </submittedName>
</protein>
<dbReference type="Pfam" id="PF11681">
    <property type="entry name" value="Phage_Tube_PhiTE"/>
    <property type="match status" value="1"/>
</dbReference>
<dbReference type="GeneID" id="72462243"/>
<evidence type="ECO:0000313" key="2">
    <source>
        <dbReference type="Proteomes" id="UP000193009"/>
    </source>
</evidence>